<reference evidence="1 2" key="1">
    <citation type="submission" date="2024-09" db="EMBL/GenBank/DDBJ databases">
        <authorList>
            <person name="Sun Q."/>
            <person name="Mori K."/>
        </authorList>
    </citation>
    <scope>NUCLEOTIDE SEQUENCE [LARGE SCALE GENOMIC DNA]</scope>
    <source>
        <strain evidence="1 2">KCTC 23315</strain>
    </source>
</reference>
<evidence type="ECO:0000313" key="1">
    <source>
        <dbReference type="EMBL" id="MFC0050802.1"/>
    </source>
</evidence>
<dbReference type="GO" id="GO:0051213">
    <property type="term" value="F:dioxygenase activity"/>
    <property type="evidence" value="ECO:0007669"/>
    <property type="project" value="UniProtKB-KW"/>
</dbReference>
<evidence type="ECO:0000313" key="2">
    <source>
        <dbReference type="Proteomes" id="UP001589813"/>
    </source>
</evidence>
<sequence length="341" mass="39790">MRWKGLWYWPVWLFELLTGGKSFKDNPLIGHYWLNRLGLHVLRYLLAHAFARLRRAQLALTVPATLRARFRRDGYLLLEDFLPPEQFAQLQADCQQGNGQCRQLTQADTLTQRYLLDEKTAQTKPSTDLLLQLPLLRALLCYTAASKLPTLSYAQVIRNGARNAGADPQKTLHSDTFHPTMKGWLFLQDVVPEDGPFTYVPGSHRLTWRRLCWEYRKSINIRREPDGFSEKGSLRISAAELEMLGLPQPKAMTVRANTLVLADTHGFHARGEAQSGRSRREIWFYNRSNPFLPWVVFQANWITRLTHQALHWQWRQRDIQQQQGRRPAVWQQITDQQFECD</sequence>
<dbReference type="Proteomes" id="UP001589813">
    <property type="component" value="Unassembled WGS sequence"/>
</dbReference>
<dbReference type="EMBL" id="JBHLXP010000011">
    <property type="protein sequence ID" value="MFC0050802.1"/>
    <property type="molecule type" value="Genomic_DNA"/>
</dbReference>
<dbReference type="Pfam" id="PF05721">
    <property type="entry name" value="PhyH"/>
    <property type="match status" value="1"/>
</dbReference>
<keyword evidence="1" id="KW-0560">Oxidoreductase</keyword>
<accession>A0ABV6BIY8</accession>
<dbReference type="PANTHER" id="PTHR20883">
    <property type="entry name" value="PHYTANOYL-COA DIOXYGENASE DOMAIN CONTAINING 1"/>
    <property type="match status" value="1"/>
</dbReference>
<organism evidence="1 2">
    <name type="scientific">Rheinheimera tilapiae</name>
    <dbReference type="NCBI Taxonomy" id="875043"/>
    <lineage>
        <taxon>Bacteria</taxon>
        <taxon>Pseudomonadati</taxon>
        <taxon>Pseudomonadota</taxon>
        <taxon>Gammaproteobacteria</taxon>
        <taxon>Chromatiales</taxon>
        <taxon>Chromatiaceae</taxon>
        <taxon>Rheinheimera</taxon>
    </lineage>
</organism>
<protein>
    <submittedName>
        <fullName evidence="1">Phytanoyl-CoA dioxygenase family protein</fullName>
    </submittedName>
</protein>
<dbReference type="Gene3D" id="2.60.120.620">
    <property type="entry name" value="q2cbj1_9rhob like domain"/>
    <property type="match status" value="1"/>
</dbReference>
<comment type="caution">
    <text evidence="1">The sequence shown here is derived from an EMBL/GenBank/DDBJ whole genome shotgun (WGS) entry which is preliminary data.</text>
</comment>
<dbReference type="RefSeq" id="WP_377249098.1">
    <property type="nucleotide sequence ID" value="NZ_JBHLXP010000011.1"/>
</dbReference>
<dbReference type="PANTHER" id="PTHR20883:SF46">
    <property type="entry name" value="PHYTANOYL-COA HYDROXYLASE"/>
    <property type="match status" value="1"/>
</dbReference>
<dbReference type="SUPFAM" id="SSF51197">
    <property type="entry name" value="Clavaminate synthase-like"/>
    <property type="match status" value="1"/>
</dbReference>
<name>A0ABV6BIY8_9GAMM</name>
<keyword evidence="1" id="KW-0223">Dioxygenase</keyword>
<keyword evidence="2" id="KW-1185">Reference proteome</keyword>
<proteinExistence type="predicted"/>
<dbReference type="InterPro" id="IPR008775">
    <property type="entry name" value="Phytyl_CoA_dOase-like"/>
</dbReference>
<gene>
    <name evidence="1" type="ORF">ACFFJP_21170</name>
</gene>